<evidence type="ECO:0000256" key="6">
    <source>
        <dbReference type="ARBA" id="ARBA00037818"/>
    </source>
</evidence>
<evidence type="ECO:0000256" key="3">
    <source>
        <dbReference type="ARBA" id="ARBA00023212"/>
    </source>
</evidence>
<protein>
    <recommendedName>
        <fullName evidence="7">Major sperm protein</fullName>
    </recommendedName>
</protein>
<evidence type="ECO:0000313" key="10">
    <source>
        <dbReference type="EMBL" id="CAI5443820.1"/>
    </source>
</evidence>
<reference evidence="10" key="1">
    <citation type="submission" date="2022-11" db="EMBL/GenBank/DDBJ databases">
        <authorList>
            <person name="Kikuchi T."/>
        </authorList>
    </citation>
    <scope>NUCLEOTIDE SEQUENCE</scope>
    <source>
        <strain evidence="10">PS1010</strain>
    </source>
</reference>
<dbReference type="InterPro" id="IPR013783">
    <property type="entry name" value="Ig-like_fold"/>
</dbReference>
<dbReference type="AlphaFoldDB" id="A0A9P1IFT9"/>
<dbReference type="GO" id="GO:0005856">
    <property type="term" value="C:cytoskeleton"/>
    <property type="evidence" value="ECO:0007669"/>
    <property type="project" value="UniProtKB-SubCell"/>
</dbReference>
<comment type="subcellular location">
    <subcellularLocation>
        <location evidence="6">Cell projection</location>
        <location evidence="6">Pseudopodium</location>
    </subcellularLocation>
    <subcellularLocation>
        <location evidence="1">Cytoplasm</location>
        <location evidence="1">Cytoskeleton</location>
    </subcellularLocation>
</comment>
<dbReference type="InterPro" id="IPR051155">
    <property type="entry name" value="Nematode_MSP"/>
</dbReference>
<dbReference type="EMBL" id="CANHGI010000002">
    <property type="protein sequence ID" value="CAI5443820.1"/>
    <property type="molecule type" value="Genomic_DNA"/>
</dbReference>
<organism evidence="10 11">
    <name type="scientific">Caenorhabditis angaria</name>
    <dbReference type="NCBI Taxonomy" id="860376"/>
    <lineage>
        <taxon>Eukaryota</taxon>
        <taxon>Metazoa</taxon>
        <taxon>Ecdysozoa</taxon>
        <taxon>Nematoda</taxon>
        <taxon>Chromadorea</taxon>
        <taxon>Rhabditida</taxon>
        <taxon>Rhabditina</taxon>
        <taxon>Rhabditomorpha</taxon>
        <taxon>Rhabditoidea</taxon>
        <taxon>Rhabditidae</taxon>
        <taxon>Peloderinae</taxon>
        <taxon>Caenorhabditis</taxon>
    </lineage>
</organism>
<evidence type="ECO:0000313" key="11">
    <source>
        <dbReference type="Proteomes" id="UP001152747"/>
    </source>
</evidence>
<name>A0A9P1IFT9_9PELO</name>
<feature type="domain" description="MSP" evidence="9">
    <location>
        <begin position="303"/>
        <end position="423"/>
    </location>
</feature>
<dbReference type="OrthoDB" id="5784868at2759"/>
<dbReference type="Proteomes" id="UP001152747">
    <property type="component" value="Unassembled WGS sequence"/>
</dbReference>
<dbReference type="InterPro" id="IPR008962">
    <property type="entry name" value="PapD-like_sf"/>
</dbReference>
<keyword evidence="3 7" id="KW-0206">Cytoskeleton</keyword>
<keyword evidence="4" id="KW-0966">Cell projection</keyword>
<comment type="function">
    <text evidence="5 7">Central component in molecular interactions underlying sperm crawling. Forms an extensive filament system that extends from sperm villipoda, along the leading edge of the pseudopod.</text>
</comment>
<keyword evidence="2" id="KW-0963">Cytoplasm</keyword>
<evidence type="ECO:0000259" key="9">
    <source>
        <dbReference type="PROSITE" id="PS50202"/>
    </source>
</evidence>
<evidence type="ECO:0000256" key="7">
    <source>
        <dbReference type="RuleBase" id="RU003425"/>
    </source>
</evidence>
<evidence type="ECO:0000256" key="5">
    <source>
        <dbReference type="ARBA" id="ARBA00037744"/>
    </source>
</evidence>
<comment type="caution">
    <text evidence="10">The sequence shown here is derived from an EMBL/GenBank/DDBJ whole genome shotgun (WGS) entry which is preliminary data.</text>
</comment>
<dbReference type="InterPro" id="IPR000535">
    <property type="entry name" value="MSP_dom"/>
</dbReference>
<feature type="compositionally biased region" description="Low complexity" evidence="8">
    <location>
        <begin position="1"/>
        <end position="16"/>
    </location>
</feature>
<keyword evidence="11" id="KW-1185">Reference proteome</keyword>
<feature type="region of interest" description="Disordered" evidence="8">
    <location>
        <begin position="1"/>
        <end position="26"/>
    </location>
</feature>
<dbReference type="Pfam" id="PF00635">
    <property type="entry name" value="Motile_Sperm"/>
    <property type="match status" value="1"/>
</dbReference>
<evidence type="ECO:0000256" key="2">
    <source>
        <dbReference type="ARBA" id="ARBA00022490"/>
    </source>
</evidence>
<evidence type="ECO:0000256" key="1">
    <source>
        <dbReference type="ARBA" id="ARBA00004245"/>
    </source>
</evidence>
<proteinExistence type="predicted"/>
<dbReference type="PANTHER" id="PTHR22920">
    <property type="entry name" value="MAJOR SPERM PROTEIN"/>
    <property type="match status" value="1"/>
</dbReference>
<dbReference type="GO" id="GO:0031143">
    <property type="term" value="C:pseudopodium"/>
    <property type="evidence" value="ECO:0007669"/>
    <property type="project" value="UniProtKB-SubCell"/>
</dbReference>
<dbReference type="PANTHER" id="PTHR22920:SF24">
    <property type="entry name" value="MAJOR SPERM PROTEIN"/>
    <property type="match status" value="1"/>
</dbReference>
<sequence length="423" mass="46926">MAFLATTTTASNNNTNQIGKRHRNDYDYGGGDQNLLMMVERETVAGGSTMQRDSVKCGGAEKQEEKLGGLIGSSEATILALVSLAIYLINGEYAHTICTTITSVPPAIFSYRVLVNTATSKEGYHSILFYWTLYGIFALIDQIVANAHGYNLCKGGLLGTVFLHSLRTNQCSIPKSWQKLSIFARQFQAINPTILTQFDSQGFVKRTGSSNFVPRSPTQTEFSDESQFMEEFGQETGNPEENVFEELSELDFDYVDEIEDLSTACSFQPSIQMQSTQKLSPEIPLKFASMSALTITASATNRDIITVPAERLEFSRKLRETVISVTNVSPLHLMFSLKTNADTYLIAAPTTGFIKSGQTIKIRVGVTDDYFSANPIPGKSIDKLAIDYSTIPQNLESIGIQEFDQNVFQNSIRRRNAIRVFYK</sequence>
<evidence type="ECO:0000256" key="8">
    <source>
        <dbReference type="SAM" id="MobiDB-lite"/>
    </source>
</evidence>
<gene>
    <name evidence="10" type="ORF">CAMP_LOCUS6457</name>
</gene>
<dbReference type="PROSITE" id="PS50202">
    <property type="entry name" value="MSP"/>
    <property type="match status" value="1"/>
</dbReference>
<evidence type="ECO:0000256" key="4">
    <source>
        <dbReference type="ARBA" id="ARBA00023273"/>
    </source>
</evidence>
<dbReference type="Gene3D" id="2.60.40.10">
    <property type="entry name" value="Immunoglobulins"/>
    <property type="match status" value="1"/>
</dbReference>
<dbReference type="SUPFAM" id="SSF49354">
    <property type="entry name" value="PapD-like"/>
    <property type="match status" value="1"/>
</dbReference>
<accession>A0A9P1IFT9</accession>